<evidence type="ECO:0000256" key="2">
    <source>
        <dbReference type="ARBA" id="ARBA00011971"/>
    </source>
</evidence>
<comment type="caution">
    <text evidence="9">The sequence shown here is derived from an EMBL/GenBank/DDBJ whole genome shotgun (WGS) entry which is preliminary data.</text>
</comment>
<dbReference type="Pfam" id="PF00156">
    <property type="entry name" value="Pribosyltran"/>
    <property type="match status" value="1"/>
</dbReference>
<evidence type="ECO:0000256" key="1">
    <source>
        <dbReference type="ARBA" id="ARBA00004889"/>
    </source>
</evidence>
<comment type="cofactor">
    <cofactor evidence="7">
        <name>Mg(2+)</name>
        <dbReference type="ChEBI" id="CHEBI:18420"/>
    </cofactor>
</comment>
<protein>
    <recommendedName>
        <fullName evidence="2 7">Orotate phosphoribosyltransferase</fullName>
        <shortName evidence="7">OPRT</shortName>
        <shortName evidence="7">OPRTase</shortName>
        <ecNumber evidence="2 7">2.4.2.10</ecNumber>
    </recommendedName>
</protein>
<dbReference type="InterPro" id="IPR004467">
    <property type="entry name" value="Or_phspho_trans_dom"/>
</dbReference>
<dbReference type="Gene3D" id="3.40.50.2020">
    <property type="match status" value="1"/>
</dbReference>
<dbReference type="GO" id="GO:0019856">
    <property type="term" value="P:pyrimidine nucleobase biosynthetic process"/>
    <property type="evidence" value="ECO:0007669"/>
    <property type="project" value="TreeGrafter"/>
</dbReference>
<keyword evidence="4 7" id="KW-0808">Transferase</keyword>
<comment type="caution">
    <text evidence="7">Lacks conserved residue(s) required for the propagation of feature annotation.</text>
</comment>
<dbReference type="EMBL" id="MHLY01000007">
    <property type="protein sequence ID" value="OGZ18813.1"/>
    <property type="molecule type" value="Genomic_DNA"/>
</dbReference>
<dbReference type="GO" id="GO:0000287">
    <property type="term" value="F:magnesium ion binding"/>
    <property type="evidence" value="ECO:0007669"/>
    <property type="project" value="UniProtKB-UniRule"/>
</dbReference>
<dbReference type="InterPro" id="IPR029057">
    <property type="entry name" value="PRTase-like"/>
</dbReference>
<dbReference type="CDD" id="cd06223">
    <property type="entry name" value="PRTases_typeI"/>
    <property type="match status" value="1"/>
</dbReference>
<evidence type="ECO:0000313" key="10">
    <source>
        <dbReference type="Proteomes" id="UP000176755"/>
    </source>
</evidence>
<dbReference type="EC" id="2.4.2.10" evidence="2 7"/>
<dbReference type="UniPathway" id="UPA00070">
    <property type="reaction ID" value="UER00119"/>
</dbReference>
<comment type="catalytic activity">
    <reaction evidence="7">
        <text>orotidine 5'-phosphate + diphosphate = orotate + 5-phospho-alpha-D-ribose 1-diphosphate</text>
        <dbReference type="Rhea" id="RHEA:10380"/>
        <dbReference type="ChEBI" id="CHEBI:30839"/>
        <dbReference type="ChEBI" id="CHEBI:33019"/>
        <dbReference type="ChEBI" id="CHEBI:57538"/>
        <dbReference type="ChEBI" id="CHEBI:58017"/>
        <dbReference type="EC" id="2.4.2.10"/>
    </reaction>
</comment>
<dbReference type="PANTHER" id="PTHR19278">
    <property type="entry name" value="OROTATE PHOSPHORIBOSYLTRANSFERASE"/>
    <property type="match status" value="1"/>
</dbReference>
<feature type="binding site" evidence="7">
    <location>
        <position position="158"/>
    </location>
    <ligand>
        <name>orotate</name>
        <dbReference type="ChEBI" id="CHEBI:30839"/>
    </ligand>
</feature>
<evidence type="ECO:0000259" key="8">
    <source>
        <dbReference type="Pfam" id="PF00156"/>
    </source>
</evidence>
<dbReference type="STRING" id="1801663.A2175_00860"/>
<gene>
    <name evidence="7" type="primary">pyrE</name>
    <name evidence="9" type="ORF">A2175_00860</name>
</gene>
<evidence type="ECO:0000256" key="5">
    <source>
        <dbReference type="ARBA" id="ARBA00022842"/>
    </source>
</evidence>
<comment type="subunit">
    <text evidence="7">Homodimer.</text>
</comment>
<keyword evidence="6 7" id="KW-0665">Pyrimidine biosynthesis</keyword>
<feature type="binding site" evidence="7">
    <location>
        <position position="104"/>
    </location>
    <ligand>
        <name>5-phospho-alpha-D-ribose 1-diphosphate</name>
        <dbReference type="ChEBI" id="CHEBI:58017"/>
        <note>ligand shared between dimeric partners</note>
    </ligand>
</feature>
<dbReference type="Proteomes" id="UP000176755">
    <property type="component" value="Unassembled WGS sequence"/>
</dbReference>
<accession>A0A1G2DZ68</accession>
<dbReference type="NCBIfam" id="TIGR00336">
    <property type="entry name" value="pyrE"/>
    <property type="match status" value="1"/>
</dbReference>
<name>A0A1G2DZ68_9BACT</name>
<dbReference type="GO" id="GO:0044205">
    <property type="term" value="P:'de novo' UMP biosynthetic process"/>
    <property type="evidence" value="ECO:0007669"/>
    <property type="project" value="UniProtKB-UniRule"/>
</dbReference>
<comment type="similarity">
    <text evidence="7">Belongs to the purine/pyrimidine phosphoribosyltransferase family. PyrE subfamily.</text>
</comment>
<keyword evidence="3 7" id="KW-0328">Glycosyltransferase</keyword>
<dbReference type="GO" id="GO:0004588">
    <property type="term" value="F:orotate phosphoribosyltransferase activity"/>
    <property type="evidence" value="ECO:0007669"/>
    <property type="project" value="UniProtKB-UniRule"/>
</dbReference>
<keyword evidence="5 7" id="KW-0460">Magnesium</keyword>
<evidence type="ECO:0000313" key="9">
    <source>
        <dbReference type="EMBL" id="OGZ18813.1"/>
    </source>
</evidence>
<feature type="domain" description="Phosphoribosyltransferase" evidence="8">
    <location>
        <begin position="82"/>
        <end position="165"/>
    </location>
</feature>
<feature type="binding site" evidence="7">
    <location>
        <position position="100"/>
    </location>
    <ligand>
        <name>5-phospho-alpha-D-ribose 1-diphosphate</name>
        <dbReference type="ChEBI" id="CHEBI:58017"/>
        <note>ligand shared between dimeric partners</note>
    </ligand>
</feature>
<dbReference type="SUPFAM" id="SSF53271">
    <property type="entry name" value="PRTase-like"/>
    <property type="match status" value="1"/>
</dbReference>
<evidence type="ECO:0000256" key="3">
    <source>
        <dbReference type="ARBA" id="ARBA00022676"/>
    </source>
</evidence>
<feature type="binding site" description="in other chain" evidence="7">
    <location>
        <begin position="126"/>
        <end position="134"/>
    </location>
    <ligand>
        <name>5-phospho-alpha-D-ribose 1-diphosphate</name>
        <dbReference type="ChEBI" id="CHEBI:58017"/>
        <note>ligand shared between dimeric partners</note>
    </ligand>
</feature>
<reference evidence="9 10" key="1">
    <citation type="journal article" date="2016" name="Nat. Commun.">
        <title>Thousands of microbial genomes shed light on interconnected biogeochemical processes in an aquifer system.</title>
        <authorList>
            <person name="Anantharaman K."/>
            <person name="Brown C.T."/>
            <person name="Hug L.A."/>
            <person name="Sharon I."/>
            <person name="Castelle C.J."/>
            <person name="Probst A.J."/>
            <person name="Thomas B.C."/>
            <person name="Singh A."/>
            <person name="Wilkins M.J."/>
            <person name="Karaoz U."/>
            <person name="Brodie E.L."/>
            <person name="Williams K.H."/>
            <person name="Hubbard S.S."/>
            <person name="Banfield J.F."/>
        </authorList>
    </citation>
    <scope>NUCLEOTIDE SEQUENCE [LARGE SCALE GENOMIC DNA]</scope>
</reference>
<proteinExistence type="inferred from homology"/>
<comment type="pathway">
    <text evidence="1 7">Pyrimidine metabolism; UMP biosynthesis via de novo pathway; UMP from orotate: step 1/2.</text>
</comment>
<dbReference type="HAMAP" id="MF_01208">
    <property type="entry name" value="PyrE"/>
    <property type="match status" value="1"/>
</dbReference>
<feature type="binding site" evidence="7">
    <location>
        <position position="130"/>
    </location>
    <ligand>
        <name>orotate</name>
        <dbReference type="ChEBI" id="CHEBI:30839"/>
    </ligand>
</feature>
<comment type="function">
    <text evidence="7">Catalyzes the transfer of a ribosyl phosphate group from 5-phosphoribose 1-diphosphate to orotate, leading to the formation of orotidine monophosphate (OMP).</text>
</comment>
<dbReference type="InterPro" id="IPR023031">
    <property type="entry name" value="OPRT"/>
</dbReference>
<evidence type="ECO:0000256" key="6">
    <source>
        <dbReference type="ARBA" id="ARBA00022975"/>
    </source>
</evidence>
<dbReference type="InterPro" id="IPR000836">
    <property type="entry name" value="PRTase_dom"/>
</dbReference>
<sequence>MASGDLIKRYLLKIIEETKALQKGSFTLSSGKKSKYYFDGRKVTLSPAGAFLTSKKIFDLIRHLDIDAIGGPTIGADPIVAAVVLISHLAGKPISGFIIRNDVKKHGTQKTIEGNLPFGGKVVIVDDTLTTGQSILKAIKEVKKENCQVVKIIVLLDRQEGGSEKLREKGYDLSAIFIANEAGEIYPG</sequence>
<organism evidence="9 10">
    <name type="scientific">Candidatus Nealsonbacteria bacterium RBG_13_42_11</name>
    <dbReference type="NCBI Taxonomy" id="1801663"/>
    <lineage>
        <taxon>Bacteria</taxon>
        <taxon>Candidatus Nealsoniibacteriota</taxon>
    </lineage>
</organism>
<feature type="binding site" evidence="7">
    <location>
        <position position="106"/>
    </location>
    <ligand>
        <name>5-phospho-alpha-D-ribose 1-diphosphate</name>
        <dbReference type="ChEBI" id="CHEBI:58017"/>
        <note>ligand shared between dimeric partners</note>
    </ligand>
</feature>
<evidence type="ECO:0000256" key="7">
    <source>
        <dbReference type="HAMAP-Rule" id="MF_01208"/>
    </source>
</evidence>
<evidence type="ECO:0000256" key="4">
    <source>
        <dbReference type="ARBA" id="ARBA00022679"/>
    </source>
</evidence>
<dbReference type="PANTHER" id="PTHR19278:SF9">
    <property type="entry name" value="URIDINE 5'-MONOPHOSPHATE SYNTHASE"/>
    <property type="match status" value="1"/>
</dbReference>
<dbReference type="AlphaFoldDB" id="A0A1G2DZ68"/>
<dbReference type="FunFam" id="3.40.50.2020:FF:000029">
    <property type="entry name" value="Orotate phosphoribosyltransferase"/>
    <property type="match status" value="1"/>
</dbReference>